<gene>
    <name evidence="1" type="ORF">K7432_010857</name>
</gene>
<keyword evidence="2" id="KW-1185">Reference proteome</keyword>
<name>A0ABR2WNA1_9FUNG</name>
<dbReference type="EMBL" id="JASJQH010000783">
    <property type="protein sequence ID" value="KAK9762926.1"/>
    <property type="molecule type" value="Genomic_DNA"/>
</dbReference>
<evidence type="ECO:0000313" key="2">
    <source>
        <dbReference type="Proteomes" id="UP001479436"/>
    </source>
</evidence>
<protein>
    <submittedName>
        <fullName evidence="1">Uncharacterized protein</fullName>
    </submittedName>
</protein>
<accession>A0ABR2WNA1</accession>
<reference evidence="1 2" key="1">
    <citation type="submission" date="2023-04" db="EMBL/GenBank/DDBJ databases">
        <title>Genome of Basidiobolus ranarum AG-B5.</title>
        <authorList>
            <person name="Stajich J.E."/>
            <person name="Carter-House D."/>
            <person name="Gryganskyi A."/>
        </authorList>
    </citation>
    <scope>NUCLEOTIDE SEQUENCE [LARGE SCALE GENOMIC DNA]</scope>
    <source>
        <strain evidence="1 2">AG-B5</strain>
    </source>
</reference>
<dbReference type="Proteomes" id="UP001479436">
    <property type="component" value="Unassembled WGS sequence"/>
</dbReference>
<proteinExistence type="predicted"/>
<evidence type="ECO:0000313" key="1">
    <source>
        <dbReference type="EMBL" id="KAK9762926.1"/>
    </source>
</evidence>
<comment type="caution">
    <text evidence="1">The sequence shown here is derived from an EMBL/GenBank/DDBJ whole genome shotgun (WGS) entry which is preliminary data.</text>
</comment>
<organism evidence="1 2">
    <name type="scientific">Basidiobolus ranarum</name>
    <dbReference type="NCBI Taxonomy" id="34480"/>
    <lineage>
        <taxon>Eukaryota</taxon>
        <taxon>Fungi</taxon>
        <taxon>Fungi incertae sedis</taxon>
        <taxon>Zoopagomycota</taxon>
        <taxon>Entomophthoromycotina</taxon>
        <taxon>Basidiobolomycetes</taxon>
        <taxon>Basidiobolales</taxon>
        <taxon>Basidiobolaceae</taxon>
        <taxon>Basidiobolus</taxon>
    </lineage>
</organism>
<sequence>MYILNTQILENSITSHLNKEVVWGTVIDLTSKVMKPQGKSKSMRFRGMMYSDGVGVSVLKQKYDTKKVCGDSSAKSKSPASEEEFQYVEKLGREELKAGVGKCVLIDPGRHDLLYCMYEESTAENKMVYRYTNNQKAIETKCRKFRKLRENLKIDQVIIAELSLSLKHPIVYRHDLLRC</sequence>